<organism evidence="1 2">
    <name type="scientific">Dermacentor silvarum</name>
    <name type="common">Tick</name>
    <dbReference type="NCBI Taxonomy" id="543639"/>
    <lineage>
        <taxon>Eukaryota</taxon>
        <taxon>Metazoa</taxon>
        <taxon>Ecdysozoa</taxon>
        <taxon>Arthropoda</taxon>
        <taxon>Chelicerata</taxon>
        <taxon>Arachnida</taxon>
        <taxon>Acari</taxon>
        <taxon>Parasitiformes</taxon>
        <taxon>Ixodida</taxon>
        <taxon>Ixodoidea</taxon>
        <taxon>Ixodidae</taxon>
        <taxon>Rhipicephalinae</taxon>
        <taxon>Dermacentor</taxon>
    </lineage>
</organism>
<reference evidence="1" key="1">
    <citation type="submission" date="2020-05" db="EMBL/GenBank/DDBJ databases">
        <title>Large-scale comparative analyses of tick genomes elucidate their genetic diversity and vector capacities.</title>
        <authorList>
            <person name="Jia N."/>
            <person name="Wang J."/>
            <person name="Shi W."/>
            <person name="Du L."/>
            <person name="Sun Y."/>
            <person name="Zhan W."/>
            <person name="Jiang J."/>
            <person name="Wang Q."/>
            <person name="Zhang B."/>
            <person name="Ji P."/>
            <person name="Sakyi L.B."/>
            <person name="Cui X."/>
            <person name="Yuan T."/>
            <person name="Jiang B."/>
            <person name="Yang W."/>
            <person name="Lam T.T.-Y."/>
            <person name="Chang Q."/>
            <person name="Ding S."/>
            <person name="Wang X."/>
            <person name="Zhu J."/>
            <person name="Ruan X."/>
            <person name="Zhao L."/>
            <person name="Wei J."/>
            <person name="Que T."/>
            <person name="Du C."/>
            <person name="Cheng J."/>
            <person name="Dai P."/>
            <person name="Han X."/>
            <person name="Huang E."/>
            <person name="Gao Y."/>
            <person name="Liu J."/>
            <person name="Shao H."/>
            <person name="Ye R."/>
            <person name="Li L."/>
            <person name="Wei W."/>
            <person name="Wang X."/>
            <person name="Wang C."/>
            <person name="Yang T."/>
            <person name="Huo Q."/>
            <person name="Li W."/>
            <person name="Guo W."/>
            <person name="Chen H."/>
            <person name="Zhou L."/>
            <person name="Ni X."/>
            <person name="Tian J."/>
            <person name="Zhou Y."/>
            <person name="Sheng Y."/>
            <person name="Liu T."/>
            <person name="Pan Y."/>
            <person name="Xia L."/>
            <person name="Li J."/>
            <person name="Zhao F."/>
            <person name="Cao W."/>
        </authorList>
    </citation>
    <scope>NUCLEOTIDE SEQUENCE</scope>
    <source>
        <strain evidence="1">Dsil-2018</strain>
    </source>
</reference>
<evidence type="ECO:0000313" key="1">
    <source>
        <dbReference type="EMBL" id="KAH7965205.1"/>
    </source>
</evidence>
<protein>
    <submittedName>
        <fullName evidence="1">Uncharacterized protein</fullName>
    </submittedName>
</protein>
<evidence type="ECO:0000313" key="2">
    <source>
        <dbReference type="Proteomes" id="UP000821865"/>
    </source>
</evidence>
<keyword evidence="2" id="KW-1185">Reference proteome</keyword>
<accession>A0ACB8DB41</accession>
<proteinExistence type="predicted"/>
<name>A0ACB8DB41_DERSI</name>
<dbReference type="Proteomes" id="UP000821865">
    <property type="component" value="Chromosome 2"/>
</dbReference>
<dbReference type="EMBL" id="CM023471">
    <property type="protein sequence ID" value="KAH7965205.1"/>
    <property type="molecule type" value="Genomic_DNA"/>
</dbReference>
<gene>
    <name evidence="1" type="ORF">HPB49_004649</name>
</gene>
<sequence>MARSVRGSSAAAAGHGDRFSSAPPDYRILLPTLPSGEIMQQCVFLHGDLAKRPYRLEDFKEPLEEAGILKNITGIGAFQVNHIWLVKGGFCAVIDPIQQDVTVNVHWVDFAVQNESFRQVLSNLVTSLRFLTTTGPSLALNMRRPRRGWCE</sequence>
<comment type="caution">
    <text evidence="1">The sequence shown here is derived from an EMBL/GenBank/DDBJ whole genome shotgun (WGS) entry which is preliminary data.</text>
</comment>